<dbReference type="InterPro" id="IPR003599">
    <property type="entry name" value="Ig_sub"/>
</dbReference>
<dbReference type="InterPro" id="IPR037448">
    <property type="entry name" value="Zig-8"/>
</dbReference>
<keyword evidence="3" id="KW-1185">Reference proteome</keyword>
<proteinExistence type="predicted"/>
<dbReference type="GO" id="GO:0050808">
    <property type="term" value="P:synapse organization"/>
    <property type="evidence" value="ECO:0000318"/>
    <property type="project" value="GO_Central"/>
</dbReference>
<dbReference type="AlphaFoldDB" id="E9H2A2"/>
<dbReference type="HOGENOM" id="CLU_046341_3_4_1"/>
<reference evidence="2 3" key="1">
    <citation type="journal article" date="2011" name="Science">
        <title>The ecoresponsive genome of Daphnia pulex.</title>
        <authorList>
            <person name="Colbourne J.K."/>
            <person name="Pfrender M.E."/>
            <person name="Gilbert D."/>
            <person name="Thomas W.K."/>
            <person name="Tucker A."/>
            <person name="Oakley T.H."/>
            <person name="Tokishita S."/>
            <person name="Aerts A."/>
            <person name="Arnold G.J."/>
            <person name="Basu M.K."/>
            <person name="Bauer D.J."/>
            <person name="Caceres C.E."/>
            <person name="Carmel L."/>
            <person name="Casola C."/>
            <person name="Choi J.H."/>
            <person name="Detter J.C."/>
            <person name="Dong Q."/>
            <person name="Dusheyko S."/>
            <person name="Eads B.D."/>
            <person name="Frohlich T."/>
            <person name="Geiler-Samerotte K.A."/>
            <person name="Gerlach D."/>
            <person name="Hatcher P."/>
            <person name="Jogdeo S."/>
            <person name="Krijgsveld J."/>
            <person name="Kriventseva E.V."/>
            <person name="Kultz D."/>
            <person name="Laforsch C."/>
            <person name="Lindquist E."/>
            <person name="Lopez J."/>
            <person name="Manak J.R."/>
            <person name="Muller J."/>
            <person name="Pangilinan J."/>
            <person name="Patwardhan R.P."/>
            <person name="Pitluck S."/>
            <person name="Pritham E.J."/>
            <person name="Rechtsteiner A."/>
            <person name="Rho M."/>
            <person name="Rogozin I.B."/>
            <person name="Sakarya O."/>
            <person name="Salamov A."/>
            <person name="Schaack S."/>
            <person name="Shapiro H."/>
            <person name="Shiga Y."/>
            <person name="Skalitzky C."/>
            <person name="Smith Z."/>
            <person name="Souvorov A."/>
            <person name="Sung W."/>
            <person name="Tang Z."/>
            <person name="Tsuchiya D."/>
            <person name="Tu H."/>
            <person name="Vos H."/>
            <person name="Wang M."/>
            <person name="Wolf Y.I."/>
            <person name="Yamagata H."/>
            <person name="Yamada T."/>
            <person name="Ye Y."/>
            <person name="Shaw J.R."/>
            <person name="Andrews J."/>
            <person name="Crease T.J."/>
            <person name="Tang H."/>
            <person name="Lucas S.M."/>
            <person name="Robertson H.M."/>
            <person name="Bork P."/>
            <person name="Koonin E.V."/>
            <person name="Zdobnov E.M."/>
            <person name="Grigoriev I.V."/>
            <person name="Lynch M."/>
            <person name="Boore J.L."/>
        </authorList>
    </citation>
    <scope>NUCLEOTIDE SEQUENCE [LARGE SCALE GENOMIC DNA]</scope>
</reference>
<dbReference type="InterPro" id="IPR013098">
    <property type="entry name" value="Ig_I-set"/>
</dbReference>
<feature type="domain" description="Ig-like" evidence="1">
    <location>
        <begin position="108"/>
        <end position="202"/>
    </location>
</feature>
<organism evidence="2 3">
    <name type="scientific">Daphnia pulex</name>
    <name type="common">Water flea</name>
    <dbReference type="NCBI Taxonomy" id="6669"/>
    <lineage>
        <taxon>Eukaryota</taxon>
        <taxon>Metazoa</taxon>
        <taxon>Ecdysozoa</taxon>
        <taxon>Arthropoda</taxon>
        <taxon>Crustacea</taxon>
        <taxon>Branchiopoda</taxon>
        <taxon>Diplostraca</taxon>
        <taxon>Cladocera</taxon>
        <taxon>Anomopoda</taxon>
        <taxon>Daphniidae</taxon>
        <taxon>Daphnia</taxon>
    </lineage>
</organism>
<dbReference type="STRING" id="6669.E9H2A2"/>
<dbReference type="InterPro" id="IPR013783">
    <property type="entry name" value="Ig-like_fold"/>
</dbReference>
<dbReference type="PhylomeDB" id="E9H2A2"/>
<dbReference type="Pfam" id="PF07679">
    <property type="entry name" value="I-set"/>
    <property type="match status" value="1"/>
</dbReference>
<dbReference type="InterPro" id="IPR036179">
    <property type="entry name" value="Ig-like_dom_sf"/>
</dbReference>
<dbReference type="FunCoup" id="E9H2A2">
    <property type="interactions" value="88"/>
</dbReference>
<dbReference type="EMBL" id="GL732585">
    <property type="protein sequence ID" value="EFX74137.1"/>
    <property type="molecule type" value="Genomic_DNA"/>
</dbReference>
<dbReference type="KEGG" id="dpx:DAPPUDRAFT_4207"/>
<feature type="non-terminal residue" evidence="2">
    <location>
        <position position="1"/>
    </location>
</feature>
<dbReference type="eggNOG" id="KOG3510">
    <property type="taxonomic scope" value="Eukaryota"/>
</dbReference>
<feature type="non-terminal residue" evidence="2">
    <location>
        <position position="220"/>
    </location>
</feature>
<dbReference type="OMA" id="CAGHSEN"/>
<dbReference type="SUPFAM" id="SSF48726">
    <property type="entry name" value="Immunoglobulin"/>
    <property type="match status" value="2"/>
</dbReference>
<sequence length="220" mass="23757">GNNMPSFDVSLPLNVTTQYGAHAHLVCRVQDVANKSVSWVRKRDGHLLTVDTDTFIGDGRFQVHHPANSDIWTLHLRAVRGSDAGKYECQVSSEPKLSLVYQLNIVVPQVEIRGAPDIYVMAGSGVALHCVISGLIETPPYIFWYHKTERIAGSALEESRMFEGSKEAAALASSVLNVPPATPDFAGNYSCGPPSLQPASVTLHVLNGEQPAAMQHGKNG</sequence>
<dbReference type="InterPro" id="IPR003598">
    <property type="entry name" value="Ig_sub2"/>
</dbReference>
<dbReference type="InterPro" id="IPR007110">
    <property type="entry name" value="Ig-like_dom"/>
</dbReference>
<dbReference type="InParanoid" id="E9H2A2"/>
<feature type="domain" description="Ig-like" evidence="1">
    <location>
        <begin position="5"/>
        <end position="100"/>
    </location>
</feature>
<dbReference type="PANTHER" id="PTHR23279">
    <property type="entry name" value="DEFECTIVE PROBOSCIS EXTENSION RESPONSE DPR -RELATED"/>
    <property type="match status" value="1"/>
</dbReference>
<protein>
    <recommendedName>
        <fullName evidence="1">Ig-like domain-containing protein</fullName>
    </recommendedName>
</protein>
<accession>E9H2A2</accession>
<dbReference type="OrthoDB" id="8049355at2759"/>
<dbReference type="SMART" id="SM00408">
    <property type="entry name" value="IGc2"/>
    <property type="match status" value="1"/>
</dbReference>
<dbReference type="GO" id="GO:0032589">
    <property type="term" value="C:neuron projection membrane"/>
    <property type="evidence" value="ECO:0000318"/>
    <property type="project" value="GO_Central"/>
</dbReference>
<dbReference type="PANTHER" id="PTHR23279:SF21">
    <property type="entry name" value="DEFECTIVE PROBOSCIS EXTENSION RESPONSE 11, ISOFORM B-RELATED"/>
    <property type="match status" value="1"/>
</dbReference>
<evidence type="ECO:0000313" key="3">
    <source>
        <dbReference type="Proteomes" id="UP000000305"/>
    </source>
</evidence>
<dbReference type="Proteomes" id="UP000000305">
    <property type="component" value="Unassembled WGS sequence"/>
</dbReference>
<gene>
    <name evidence="2" type="ORF">DAPPUDRAFT_4207</name>
</gene>
<dbReference type="PROSITE" id="PS50835">
    <property type="entry name" value="IG_LIKE"/>
    <property type="match status" value="2"/>
</dbReference>
<dbReference type="FunFam" id="2.60.40.10:FF:001061">
    <property type="entry name" value="Uncharacterized protein, isoform C"/>
    <property type="match status" value="1"/>
</dbReference>
<name>E9H2A2_DAPPU</name>
<dbReference type="SMART" id="SM00409">
    <property type="entry name" value="IG"/>
    <property type="match status" value="2"/>
</dbReference>
<evidence type="ECO:0000259" key="1">
    <source>
        <dbReference type="PROSITE" id="PS50835"/>
    </source>
</evidence>
<dbReference type="Gene3D" id="2.60.40.10">
    <property type="entry name" value="Immunoglobulins"/>
    <property type="match status" value="2"/>
</dbReference>
<evidence type="ECO:0000313" key="2">
    <source>
        <dbReference type="EMBL" id="EFX74137.1"/>
    </source>
</evidence>